<feature type="region of interest" description="Disordered" evidence="1">
    <location>
        <begin position="1"/>
        <end position="275"/>
    </location>
</feature>
<evidence type="ECO:0000256" key="1">
    <source>
        <dbReference type="SAM" id="MobiDB-lite"/>
    </source>
</evidence>
<feature type="compositionally biased region" description="Basic and acidic residues" evidence="1">
    <location>
        <begin position="100"/>
        <end position="114"/>
    </location>
</feature>
<protein>
    <submittedName>
        <fullName evidence="2">Uncharacterized protein</fullName>
    </submittedName>
</protein>
<feature type="non-terminal residue" evidence="2">
    <location>
        <position position="275"/>
    </location>
</feature>
<feature type="compositionally biased region" description="Basic and acidic residues" evidence="1">
    <location>
        <begin position="205"/>
        <end position="231"/>
    </location>
</feature>
<proteinExistence type="predicted"/>
<dbReference type="EMBL" id="CADCWG010000233">
    <property type="protein sequence ID" value="CAA9569359.1"/>
    <property type="molecule type" value="Genomic_DNA"/>
</dbReference>
<gene>
    <name evidence="2" type="ORF">AVDCRST_MAG49-3435</name>
</gene>
<organism evidence="2">
    <name type="scientific">uncultured Thermomicrobiales bacterium</name>
    <dbReference type="NCBI Taxonomy" id="1645740"/>
    <lineage>
        <taxon>Bacteria</taxon>
        <taxon>Pseudomonadati</taxon>
        <taxon>Thermomicrobiota</taxon>
        <taxon>Thermomicrobia</taxon>
        <taxon>Thermomicrobiales</taxon>
        <taxon>environmental samples</taxon>
    </lineage>
</organism>
<feature type="non-terminal residue" evidence="2">
    <location>
        <position position="1"/>
    </location>
</feature>
<feature type="compositionally biased region" description="Basic and acidic residues" evidence="1">
    <location>
        <begin position="66"/>
        <end position="87"/>
    </location>
</feature>
<feature type="compositionally biased region" description="Basic and acidic residues" evidence="1">
    <location>
        <begin position="166"/>
        <end position="194"/>
    </location>
</feature>
<feature type="compositionally biased region" description="Basic residues" evidence="1">
    <location>
        <begin position="26"/>
        <end position="37"/>
    </location>
</feature>
<feature type="compositionally biased region" description="Basic residues" evidence="1">
    <location>
        <begin position="115"/>
        <end position="142"/>
    </location>
</feature>
<sequence>ASFSTAGRHPSRPPKGTRPGGPGGAARRRARARRVSCRRPGGRDRRRAAGDAGGQPGRRGRPVLDCVRDAGRTRPWDRRGRGADVGHGRPPALRPRLHRRDGGPPRGRDRDGRGRARPRSGRPPGGRRPRGVGHRQPGRRGHAVAGLAGRVVPRRAAHPSPAHPGPDGRGHGPHGRDGGRRDGGRHGDGGERRRPGALPGRRQRRDAVRPRLHRPDGPPPPDRDRDGGDRGRPRRARRAAAPGADDRHRADRRARRDGRLAGRLVRRQRDAGRRL</sequence>
<evidence type="ECO:0000313" key="2">
    <source>
        <dbReference type="EMBL" id="CAA9569359.1"/>
    </source>
</evidence>
<name>A0A6J4VB93_9BACT</name>
<reference evidence="2" key="1">
    <citation type="submission" date="2020-02" db="EMBL/GenBank/DDBJ databases">
        <authorList>
            <person name="Meier V. D."/>
        </authorList>
    </citation>
    <scope>NUCLEOTIDE SEQUENCE</scope>
    <source>
        <strain evidence="2">AVDCRST_MAG49</strain>
    </source>
</reference>
<dbReference type="AlphaFoldDB" id="A0A6J4VB93"/>
<accession>A0A6J4VB93</accession>